<reference evidence="2 3" key="1">
    <citation type="submission" date="2023-08" db="EMBL/GenBank/DDBJ databases">
        <title>The whole genome sequence of Lysobacter yananisis.</title>
        <authorList>
            <person name="Sun H."/>
        </authorList>
    </citation>
    <scope>NUCLEOTIDE SEQUENCE [LARGE SCALE GENOMIC DNA]</scope>
    <source>
        <strain evidence="2 3">SNNU513</strain>
    </source>
</reference>
<dbReference type="Proteomes" id="UP001229313">
    <property type="component" value="Chromosome"/>
</dbReference>
<name>A0ABY9PB06_9GAMM</name>
<evidence type="ECO:0008006" key="4">
    <source>
        <dbReference type="Google" id="ProtNLM"/>
    </source>
</evidence>
<proteinExistence type="predicted"/>
<evidence type="ECO:0000313" key="3">
    <source>
        <dbReference type="Proteomes" id="UP001229313"/>
    </source>
</evidence>
<organism evidence="2 3">
    <name type="scientific">Lysobacter yananisis</name>
    <dbReference type="NCBI Taxonomy" id="1003114"/>
    <lineage>
        <taxon>Bacteria</taxon>
        <taxon>Pseudomonadati</taxon>
        <taxon>Pseudomonadota</taxon>
        <taxon>Gammaproteobacteria</taxon>
        <taxon>Lysobacterales</taxon>
        <taxon>Lysobacteraceae</taxon>
        <taxon>Lysobacter</taxon>
    </lineage>
</organism>
<protein>
    <recommendedName>
        <fullName evidence="4">Diguanylate cyclase</fullName>
    </recommendedName>
</protein>
<evidence type="ECO:0000313" key="2">
    <source>
        <dbReference type="EMBL" id="WMT04144.1"/>
    </source>
</evidence>
<sequence length="174" mass="19186">MSVVTPYVSYLLWLIAGYLDFACHRRTQLPQTSGLRESALHLAQLALLAVAMTLGLALTIGPAVFAALVVLVASHAVLGFLDTRQAYGRREIRPFEQHLHSVLDLAPVAALWWTFSWWYRADAPLTWRDPPAPTAVWITVIAPALLLCVTPALLELRAALAVARARRRSEPARG</sequence>
<keyword evidence="3" id="KW-1185">Reference proteome</keyword>
<keyword evidence="1" id="KW-0812">Transmembrane</keyword>
<gene>
    <name evidence="2" type="ORF">RDV84_04660</name>
</gene>
<keyword evidence="1" id="KW-1133">Transmembrane helix</keyword>
<evidence type="ECO:0000256" key="1">
    <source>
        <dbReference type="SAM" id="Phobius"/>
    </source>
</evidence>
<feature type="transmembrane region" description="Helical" evidence="1">
    <location>
        <begin position="63"/>
        <end position="81"/>
    </location>
</feature>
<dbReference type="EMBL" id="CP133568">
    <property type="protein sequence ID" value="WMT04144.1"/>
    <property type="molecule type" value="Genomic_DNA"/>
</dbReference>
<dbReference type="RefSeq" id="WP_309152636.1">
    <property type="nucleotide sequence ID" value="NZ_CP133568.1"/>
</dbReference>
<keyword evidence="1" id="KW-0472">Membrane</keyword>
<accession>A0ABY9PB06</accession>
<feature type="transmembrane region" description="Helical" evidence="1">
    <location>
        <begin position="102"/>
        <end position="119"/>
    </location>
</feature>
<feature type="transmembrane region" description="Helical" evidence="1">
    <location>
        <begin position="134"/>
        <end position="154"/>
    </location>
</feature>